<dbReference type="RefSeq" id="WP_227208979.1">
    <property type="nucleotide sequence ID" value="NZ_JAJCLO010000017.1"/>
</dbReference>
<sequence>MIPTNYFECWEDYKKSHTTQQEDDEIIGKEWDALNQEMFLFIILNTF</sequence>
<evidence type="ECO:0000313" key="2">
    <source>
        <dbReference type="Proteomes" id="UP001215087"/>
    </source>
</evidence>
<protein>
    <submittedName>
        <fullName evidence="1">Uncharacterized protein</fullName>
    </submittedName>
</protein>
<accession>A0ABT5UNT1</accession>
<keyword evidence="2" id="KW-1185">Reference proteome</keyword>
<reference evidence="1 2" key="1">
    <citation type="submission" date="2023-02" db="EMBL/GenBank/DDBJ databases">
        <title>Comparative genome analysis of Eubacterium limosum species.</title>
        <authorList>
            <person name="Bak J.E."/>
        </authorList>
    </citation>
    <scope>NUCLEOTIDE SEQUENCE [LARGE SCALE GENOMIC DNA]</scope>
    <source>
        <strain evidence="1 2">KGMB01548</strain>
    </source>
</reference>
<name>A0ABT5UNT1_EUBLI</name>
<evidence type="ECO:0000313" key="1">
    <source>
        <dbReference type="EMBL" id="MDE1470592.1"/>
    </source>
</evidence>
<organism evidence="1 2">
    <name type="scientific">Eubacterium limosum</name>
    <dbReference type="NCBI Taxonomy" id="1736"/>
    <lineage>
        <taxon>Bacteria</taxon>
        <taxon>Bacillati</taxon>
        <taxon>Bacillota</taxon>
        <taxon>Clostridia</taxon>
        <taxon>Eubacteriales</taxon>
        <taxon>Eubacteriaceae</taxon>
        <taxon>Eubacterium</taxon>
    </lineage>
</organism>
<dbReference type="Proteomes" id="UP001215087">
    <property type="component" value="Unassembled WGS sequence"/>
</dbReference>
<gene>
    <name evidence="1" type="ORF">PTZ04_10020</name>
</gene>
<dbReference type="EMBL" id="JAQSVD010000004">
    <property type="protein sequence ID" value="MDE1470592.1"/>
    <property type="molecule type" value="Genomic_DNA"/>
</dbReference>
<proteinExistence type="predicted"/>
<comment type="caution">
    <text evidence="1">The sequence shown here is derived from an EMBL/GenBank/DDBJ whole genome shotgun (WGS) entry which is preliminary data.</text>
</comment>